<name>A0A7W3P8E7_9ACTN</name>
<feature type="signal peptide" evidence="2">
    <location>
        <begin position="1"/>
        <end position="20"/>
    </location>
</feature>
<evidence type="ECO:0000313" key="4">
    <source>
        <dbReference type="Proteomes" id="UP000580910"/>
    </source>
</evidence>
<evidence type="ECO:0000256" key="1">
    <source>
        <dbReference type="SAM" id="MobiDB-lite"/>
    </source>
</evidence>
<dbReference type="EMBL" id="JACGXA010000001">
    <property type="protein sequence ID" value="MBA8802378.1"/>
    <property type="molecule type" value="Genomic_DNA"/>
</dbReference>
<reference evidence="3 4" key="1">
    <citation type="submission" date="2020-07" db="EMBL/GenBank/DDBJ databases">
        <title>Sequencing the genomes of 1000 actinobacteria strains.</title>
        <authorList>
            <person name="Klenk H.-P."/>
        </authorList>
    </citation>
    <scope>NUCLEOTIDE SEQUENCE [LARGE SCALE GENOMIC DNA]</scope>
    <source>
        <strain evidence="3 4">DSM 21349</strain>
    </source>
</reference>
<accession>A0A7W3P8E7</accession>
<dbReference type="Proteomes" id="UP000580910">
    <property type="component" value="Unassembled WGS sequence"/>
</dbReference>
<keyword evidence="2" id="KW-0732">Signal</keyword>
<keyword evidence="4" id="KW-1185">Reference proteome</keyword>
<feature type="compositionally biased region" description="Low complexity" evidence="1">
    <location>
        <begin position="25"/>
        <end position="48"/>
    </location>
</feature>
<proteinExistence type="predicted"/>
<comment type="caution">
    <text evidence="3">The sequence shown here is derived from an EMBL/GenBank/DDBJ whole genome shotgun (WGS) entry which is preliminary data.</text>
</comment>
<dbReference type="PROSITE" id="PS51257">
    <property type="entry name" value="PROKAR_LIPOPROTEIN"/>
    <property type="match status" value="1"/>
</dbReference>
<feature type="chain" id="PRO_5038424017" evidence="2">
    <location>
        <begin position="21"/>
        <end position="128"/>
    </location>
</feature>
<dbReference type="AlphaFoldDB" id="A0A7W3P8E7"/>
<evidence type="ECO:0000256" key="2">
    <source>
        <dbReference type="SAM" id="SignalP"/>
    </source>
</evidence>
<organism evidence="3 4">
    <name type="scientific">Nocardioides ginsengisegetis</name>
    <dbReference type="NCBI Taxonomy" id="661491"/>
    <lineage>
        <taxon>Bacteria</taxon>
        <taxon>Bacillati</taxon>
        <taxon>Actinomycetota</taxon>
        <taxon>Actinomycetes</taxon>
        <taxon>Propionibacteriales</taxon>
        <taxon>Nocardioidaceae</taxon>
        <taxon>Nocardioides</taxon>
    </lineage>
</organism>
<evidence type="ECO:0000313" key="3">
    <source>
        <dbReference type="EMBL" id="MBA8802378.1"/>
    </source>
</evidence>
<feature type="region of interest" description="Disordered" evidence="1">
    <location>
        <begin position="25"/>
        <end position="51"/>
    </location>
</feature>
<gene>
    <name evidence="3" type="ORF">FB382_000669</name>
</gene>
<dbReference type="RefSeq" id="WP_182536797.1">
    <property type="nucleotide sequence ID" value="NZ_JACGXA010000001.1"/>
</dbReference>
<sequence>MRTRGTLAALALPLALAVSACGDDATTASDPAGSSTPTSSSSSSASSDLPTPQCTVVWVEGATLPGSFQGCYEGTKRIKPDGRYCEFGKPLFTYDERFFAVRNGTVHLATKPFAQDAKYQDTLRKCSG</sequence>
<protein>
    <submittedName>
        <fullName evidence="3">Uncharacterized protein</fullName>
    </submittedName>
</protein>